<dbReference type="Proteomes" id="UP001551695">
    <property type="component" value="Unassembled WGS sequence"/>
</dbReference>
<dbReference type="Pfam" id="PF04229">
    <property type="entry name" value="GrpB"/>
    <property type="match status" value="1"/>
</dbReference>
<dbReference type="InterPro" id="IPR007344">
    <property type="entry name" value="GrpB/CoaE"/>
</dbReference>
<keyword evidence="4" id="KW-1185">Reference proteome</keyword>
<evidence type="ECO:0000256" key="2">
    <source>
        <dbReference type="SAM" id="MobiDB-lite"/>
    </source>
</evidence>
<protein>
    <submittedName>
        <fullName evidence="3">GrpB family protein</fullName>
    </submittedName>
</protein>
<name>A0ABV3FZ69_9NOCA</name>
<feature type="region of interest" description="Disordered" evidence="2">
    <location>
        <begin position="1"/>
        <end position="22"/>
    </location>
</feature>
<proteinExistence type="predicted"/>
<accession>A0ABV3FZ69</accession>
<comment type="caution">
    <text evidence="3">The sequence shown here is derived from an EMBL/GenBank/DDBJ whole genome shotgun (WGS) entry which is preliminary data.</text>
</comment>
<feature type="compositionally biased region" description="Basic and acidic residues" evidence="2">
    <location>
        <begin position="1"/>
        <end position="10"/>
    </location>
</feature>
<dbReference type="InterPro" id="IPR043519">
    <property type="entry name" value="NT_sf"/>
</dbReference>
<dbReference type="PANTHER" id="PTHR34822">
    <property type="entry name" value="GRPB DOMAIN PROTEIN (AFU_ORTHOLOGUE AFUA_1G01530)"/>
    <property type="match status" value="1"/>
</dbReference>
<evidence type="ECO:0000313" key="4">
    <source>
        <dbReference type="Proteomes" id="UP001551695"/>
    </source>
</evidence>
<dbReference type="EMBL" id="JBFAKC010000011">
    <property type="protein sequence ID" value="MEV0710725.1"/>
    <property type="molecule type" value="Genomic_DNA"/>
</dbReference>
<dbReference type="Gene3D" id="3.30.460.10">
    <property type="entry name" value="Beta Polymerase, domain 2"/>
    <property type="match status" value="1"/>
</dbReference>
<dbReference type="PANTHER" id="PTHR34822:SF1">
    <property type="entry name" value="GRPB FAMILY PROTEIN"/>
    <property type="match status" value="1"/>
</dbReference>
<gene>
    <name evidence="3" type="ORF">AB0I48_24470</name>
</gene>
<organism evidence="3 4">
    <name type="scientific">Nocardia aurea</name>
    <dbReference type="NCBI Taxonomy" id="2144174"/>
    <lineage>
        <taxon>Bacteria</taxon>
        <taxon>Bacillati</taxon>
        <taxon>Actinomycetota</taxon>
        <taxon>Actinomycetes</taxon>
        <taxon>Mycobacteriales</taxon>
        <taxon>Nocardiaceae</taxon>
        <taxon>Nocardia</taxon>
    </lineage>
</organism>
<evidence type="ECO:0000256" key="1">
    <source>
        <dbReference type="ARBA" id="ARBA00022993"/>
    </source>
</evidence>
<dbReference type="SUPFAM" id="SSF81301">
    <property type="entry name" value="Nucleotidyltransferase"/>
    <property type="match status" value="1"/>
</dbReference>
<keyword evidence="1" id="KW-0173">Coenzyme A biosynthesis</keyword>
<evidence type="ECO:0000313" key="3">
    <source>
        <dbReference type="EMBL" id="MEV0710725.1"/>
    </source>
</evidence>
<sequence length="122" mass="13802">MNPRALDRFGARPRSSGPDRHASVVGWRFVPPEPAGRPWRRFFVEPDTTGQHRIAHLHLIASGHRRWGEQIAFRDALRRDGTLAEAYGQLERRPADRHEDDREAYTNAKAGFIAKTLGLAPG</sequence>
<dbReference type="RefSeq" id="WP_357786728.1">
    <property type="nucleotide sequence ID" value="NZ_JBFAKC010000011.1"/>
</dbReference>
<reference evidence="3 4" key="1">
    <citation type="submission" date="2024-06" db="EMBL/GenBank/DDBJ databases">
        <title>The Natural Products Discovery Center: Release of the First 8490 Sequenced Strains for Exploring Actinobacteria Biosynthetic Diversity.</title>
        <authorList>
            <person name="Kalkreuter E."/>
            <person name="Kautsar S.A."/>
            <person name="Yang D."/>
            <person name="Bader C.D."/>
            <person name="Teijaro C.N."/>
            <person name="Fluegel L."/>
            <person name="Davis C.M."/>
            <person name="Simpson J.R."/>
            <person name="Lauterbach L."/>
            <person name="Steele A.D."/>
            <person name="Gui C."/>
            <person name="Meng S."/>
            <person name="Li G."/>
            <person name="Viehrig K."/>
            <person name="Ye F."/>
            <person name="Su P."/>
            <person name="Kiefer A.F."/>
            <person name="Nichols A."/>
            <person name="Cepeda A.J."/>
            <person name="Yan W."/>
            <person name="Fan B."/>
            <person name="Jiang Y."/>
            <person name="Adhikari A."/>
            <person name="Zheng C.-J."/>
            <person name="Schuster L."/>
            <person name="Cowan T.M."/>
            <person name="Smanski M.J."/>
            <person name="Chevrette M.G."/>
            <person name="De Carvalho L.P.S."/>
            <person name="Shen B."/>
        </authorList>
    </citation>
    <scope>NUCLEOTIDE SEQUENCE [LARGE SCALE GENOMIC DNA]</scope>
    <source>
        <strain evidence="3 4">NPDC050403</strain>
    </source>
</reference>